<sequence>MAAAWVNSDNHQFSTISEVRSFSGIRECSTSAIARQEQREQIPIFNIQSTPGEMQNHELTRKHKTPGSPVDQPSKKRRTETYEVPKSPCQTSYAQESILEALAQTTQPRSEQRLNDALEKRLKGISQELKRVSETQKKIESQISVDWPDLESRIHQQVRAEMTNVVLEARSTRRKAVSELRQELEKGSVLQNVPEFLRELNVEAKGSEHLPPKNRSAEYSITGSG</sequence>
<dbReference type="EMBL" id="JH792981">
    <property type="protein sequence ID" value="ELQ35590.1"/>
    <property type="molecule type" value="Genomic_DNA"/>
</dbReference>
<evidence type="ECO:0000256" key="1">
    <source>
        <dbReference type="SAM" id="Coils"/>
    </source>
</evidence>
<gene>
    <name evidence="3" type="ORF">OOU_Y34scaffold00700g3</name>
</gene>
<feature type="coiled-coil region" evidence="1">
    <location>
        <begin position="115"/>
        <end position="142"/>
    </location>
</feature>
<accession>A0AA97NSP2</accession>
<feature type="region of interest" description="Disordered" evidence="2">
    <location>
        <begin position="204"/>
        <end position="225"/>
    </location>
</feature>
<name>A0AA97NSP2_PYRO3</name>
<dbReference type="Proteomes" id="UP000011086">
    <property type="component" value="Unassembled WGS sequence"/>
</dbReference>
<evidence type="ECO:0000313" key="3">
    <source>
        <dbReference type="EMBL" id="ELQ35590.1"/>
    </source>
</evidence>
<organism evidence="3">
    <name type="scientific">Pyricularia oryzae (strain Y34)</name>
    <name type="common">Rice blast fungus</name>
    <name type="synonym">Magnaporthe oryzae</name>
    <dbReference type="NCBI Taxonomy" id="1143189"/>
    <lineage>
        <taxon>Eukaryota</taxon>
        <taxon>Fungi</taxon>
        <taxon>Dikarya</taxon>
        <taxon>Ascomycota</taxon>
        <taxon>Pezizomycotina</taxon>
        <taxon>Sordariomycetes</taxon>
        <taxon>Sordariomycetidae</taxon>
        <taxon>Magnaporthales</taxon>
        <taxon>Pyriculariaceae</taxon>
        <taxon>Pyricularia</taxon>
    </lineage>
</organism>
<protein>
    <submittedName>
        <fullName evidence="3">Uncharacterized protein</fullName>
    </submittedName>
</protein>
<dbReference type="AlphaFoldDB" id="A0AA97NSP2"/>
<keyword evidence="1" id="KW-0175">Coiled coil</keyword>
<reference evidence="3" key="1">
    <citation type="journal article" date="2012" name="PLoS Genet.">
        <title>Comparative analysis of the genomes of two field isolates of the rice blast fungus Magnaporthe oryzae.</title>
        <authorList>
            <person name="Xue M."/>
            <person name="Yang J."/>
            <person name="Li Z."/>
            <person name="Hu S."/>
            <person name="Yao N."/>
            <person name="Dean R.A."/>
            <person name="Zhao W."/>
            <person name="Shen M."/>
            <person name="Zhang H."/>
            <person name="Li C."/>
            <person name="Liu L."/>
            <person name="Cao L."/>
            <person name="Xu X."/>
            <person name="Xing Y."/>
            <person name="Hsiang T."/>
            <person name="Zhang Z."/>
            <person name="Xu J.R."/>
            <person name="Peng Y.L."/>
        </authorList>
    </citation>
    <scope>NUCLEOTIDE SEQUENCE</scope>
    <source>
        <strain evidence="3">Y34</strain>
    </source>
</reference>
<feature type="region of interest" description="Disordered" evidence="2">
    <location>
        <begin position="34"/>
        <end position="89"/>
    </location>
</feature>
<evidence type="ECO:0000256" key="2">
    <source>
        <dbReference type="SAM" id="MobiDB-lite"/>
    </source>
</evidence>
<proteinExistence type="predicted"/>